<protein>
    <submittedName>
        <fullName evidence="2">Uncharacterized protein</fullName>
    </submittedName>
</protein>
<evidence type="ECO:0000313" key="3">
    <source>
        <dbReference type="Proteomes" id="UP000823941"/>
    </source>
</evidence>
<name>A0ABQ7PXF4_PLUXY</name>
<keyword evidence="3" id="KW-1185">Reference proteome</keyword>
<dbReference type="EMBL" id="JAHIBW010000027">
    <property type="protein sequence ID" value="KAG7297169.1"/>
    <property type="molecule type" value="Genomic_DNA"/>
</dbReference>
<accession>A0ABQ7PXF4</accession>
<comment type="caution">
    <text evidence="2">The sequence shown here is derived from an EMBL/GenBank/DDBJ whole genome shotgun (WGS) entry which is preliminary data.</text>
</comment>
<sequence length="221" mass="23991">MVAERETKLPQAGPSVNSAGQSRPGPRGSGCPSYSGGGNVPLMRVTRSTSRTSPPIGETQSTGNSVAPDTKTRTWTSTTRRYNLRSLPGGRRGASGASAGCDSMRTIGDAELSRRAPVEQYATAEQSDQESDPYSPYSSSATNPSYRSSPTLSSSFSILPVDVAQEASTVSDSVPTTRSKCTRRKWTKDMNKFILRTFYQLTAMETDLKVYHIFHHYTPSF</sequence>
<gene>
    <name evidence="2" type="ORF">JYU34_020144</name>
</gene>
<evidence type="ECO:0000256" key="1">
    <source>
        <dbReference type="SAM" id="MobiDB-lite"/>
    </source>
</evidence>
<dbReference type="Proteomes" id="UP000823941">
    <property type="component" value="Chromosome 27"/>
</dbReference>
<organism evidence="2 3">
    <name type="scientific">Plutella xylostella</name>
    <name type="common">Diamondback moth</name>
    <name type="synonym">Plutella maculipennis</name>
    <dbReference type="NCBI Taxonomy" id="51655"/>
    <lineage>
        <taxon>Eukaryota</taxon>
        <taxon>Metazoa</taxon>
        <taxon>Ecdysozoa</taxon>
        <taxon>Arthropoda</taxon>
        <taxon>Hexapoda</taxon>
        <taxon>Insecta</taxon>
        <taxon>Pterygota</taxon>
        <taxon>Neoptera</taxon>
        <taxon>Endopterygota</taxon>
        <taxon>Lepidoptera</taxon>
        <taxon>Glossata</taxon>
        <taxon>Ditrysia</taxon>
        <taxon>Yponomeutoidea</taxon>
        <taxon>Plutellidae</taxon>
        <taxon>Plutella</taxon>
    </lineage>
</organism>
<proteinExistence type="predicted"/>
<feature type="compositionally biased region" description="Polar residues" evidence="1">
    <location>
        <begin position="46"/>
        <end position="67"/>
    </location>
</feature>
<feature type="region of interest" description="Disordered" evidence="1">
    <location>
        <begin position="1"/>
        <end position="146"/>
    </location>
</feature>
<reference evidence="2 3" key="1">
    <citation type="submission" date="2021-06" db="EMBL/GenBank/DDBJ databases">
        <title>A haploid diamondback moth (Plutella xylostella L.) genome assembly resolves 31 chromosomes and identifies a diamide resistance mutation.</title>
        <authorList>
            <person name="Ward C.M."/>
            <person name="Perry K.D."/>
            <person name="Baker G."/>
            <person name="Powis K."/>
            <person name="Heckel D.G."/>
            <person name="Baxter S.W."/>
        </authorList>
    </citation>
    <scope>NUCLEOTIDE SEQUENCE [LARGE SCALE GENOMIC DNA]</scope>
    <source>
        <strain evidence="2 3">LV</strain>
        <tissue evidence="2">Single pupa</tissue>
    </source>
</reference>
<evidence type="ECO:0000313" key="2">
    <source>
        <dbReference type="EMBL" id="KAG7297169.1"/>
    </source>
</evidence>